<dbReference type="RefSeq" id="WP_134719739.1">
    <property type="nucleotide sequence ID" value="NZ_SDKM01000033.1"/>
</dbReference>
<dbReference type="AlphaFoldDB" id="A0A4Q4Z8Q6"/>
<accession>A0A4Q4Z8Q6</accession>
<dbReference type="Pfam" id="PF14864">
    <property type="entry name" value="Alkyl_sulf_C"/>
    <property type="match status" value="1"/>
</dbReference>
<organism evidence="2 3">
    <name type="scientific">Nocardioides guangzhouensis</name>
    <dbReference type="NCBI Taxonomy" id="2497878"/>
    <lineage>
        <taxon>Bacteria</taxon>
        <taxon>Bacillati</taxon>
        <taxon>Actinomycetota</taxon>
        <taxon>Actinomycetes</taxon>
        <taxon>Propionibacteriales</taxon>
        <taxon>Nocardioidaceae</taxon>
        <taxon>Nocardioides</taxon>
    </lineage>
</organism>
<dbReference type="InterPro" id="IPR036866">
    <property type="entry name" value="RibonucZ/Hydroxyglut_hydro"/>
</dbReference>
<evidence type="ECO:0000313" key="3">
    <source>
        <dbReference type="Proteomes" id="UP000295198"/>
    </source>
</evidence>
<gene>
    <name evidence="2" type="ORF">EKO23_19195</name>
</gene>
<proteinExistence type="predicted"/>
<keyword evidence="3" id="KW-1185">Reference proteome</keyword>
<dbReference type="InterPro" id="IPR029229">
    <property type="entry name" value="Alkyl_sulf_C"/>
</dbReference>
<dbReference type="EMBL" id="SDKM01000033">
    <property type="protein sequence ID" value="RYP83424.1"/>
    <property type="molecule type" value="Genomic_DNA"/>
</dbReference>
<dbReference type="OrthoDB" id="5240502at2"/>
<dbReference type="Gene3D" id="3.60.15.30">
    <property type="entry name" value="Metallo-beta-lactamase domain"/>
    <property type="match status" value="1"/>
</dbReference>
<evidence type="ECO:0000259" key="1">
    <source>
        <dbReference type="Pfam" id="PF14864"/>
    </source>
</evidence>
<sequence length="65" mass="7011">MTEFGYLDADCPDTVHPSLWRQAQMCAGHGLFEVTGGIYHGNPAVLGRLLSLLDTPDPAFPIVTP</sequence>
<name>A0A4Q4Z8Q6_9ACTN</name>
<evidence type="ECO:0000313" key="2">
    <source>
        <dbReference type="EMBL" id="RYP83424.1"/>
    </source>
</evidence>
<dbReference type="Proteomes" id="UP000295198">
    <property type="component" value="Unassembled WGS sequence"/>
</dbReference>
<comment type="caution">
    <text evidence="2">The sequence shown here is derived from an EMBL/GenBank/DDBJ whole genome shotgun (WGS) entry which is preliminary data.</text>
</comment>
<protein>
    <recommendedName>
        <fullName evidence="1">Alkyl sulfatase C-terminal domain-containing protein</fullName>
    </recommendedName>
</protein>
<reference evidence="2 3" key="1">
    <citation type="submission" date="2019-01" db="EMBL/GenBank/DDBJ databases">
        <title>Nocardioides guangzhouensis sp. nov., an actinobacterium isolated from soil.</title>
        <authorList>
            <person name="Fu Y."/>
            <person name="Cai Y."/>
            <person name="Lin Z."/>
            <person name="Chen P."/>
        </authorList>
    </citation>
    <scope>NUCLEOTIDE SEQUENCE [LARGE SCALE GENOMIC DNA]</scope>
    <source>
        <strain evidence="2 3">130</strain>
    </source>
</reference>
<feature type="domain" description="Alkyl sulfatase C-terminal" evidence="1">
    <location>
        <begin position="40"/>
        <end position="65"/>
    </location>
</feature>
<dbReference type="SUPFAM" id="SSF56281">
    <property type="entry name" value="Metallo-hydrolase/oxidoreductase"/>
    <property type="match status" value="1"/>
</dbReference>